<reference evidence="2" key="1">
    <citation type="submission" date="2016-08" db="EMBL/GenBank/DDBJ databases">
        <authorList>
            <person name="Seilhamer J.J."/>
        </authorList>
    </citation>
    <scope>NUCLEOTIDE SEQUENCE</scope>
    <source>
        <strain evidence="2">86</strain>
    </source>
</reference>
<feature type="compositionally biased region" description="Basic and acidic residues" evidence="1">
    <location>
        <begin position="20"/>
        <end position="34"/>
    </location>
</feature>
<name>A0A212L1Q4_9HYPH</name>
<accession>A0A212L1Q4</accession>
<dbReference type="AlphaFoldDB" id="A0A212L1Q4"/>
<protein>
    <submittedName>
        <fullName evidence="2">Uncharacterized protein</fullName>
    </submittedName>
</protein>
<gene>
    <name evidence="2" type="ORF">KL86PLE_100236</name>
</gene>
<evidence type="ECO:0000256" key="1">
    <source>
        <dbReference type="SAM" id="MobiDB-lite"/>
    </source>
</evidence>
<organism evidence="2">
    <name type="scientific">uncultured Pleomorphomonas sp</name>
    <dbReference type="NCBI Taxonomy" id="442121"/>
    <lineage>
        <taxon>Bacteria</taxon>
        <taxon>Pseudomonadati</taxon>
        <taxon>Pseudomonadota</taxon>
        <taxon>Alphaproteobacteria</taxon>
        <taxon>Hyphomicrobiales</taxon>
        <taxon>Pleomorphomonadaceae</taxon>
        <taxon>Pleomorphomonas</taxon>
        <taxon>environmental samples</taxon>
    </lineage>
</organism>
<proteinExistence type="predicted"/>
<dbReference type="EMBL" id="FMJD01000002">
    <property type="protein sequence ID" value="SCM71491.1"/>
    <property type="molecule type" value="Genomic_DNA"/>
</dbReference>
<sequence>MQSGQGLVGHDFGVADGLNGEERLAGGREIDEGPPRPNRSRGQGRGFRWLDGLAANAGDDRKMIRYRAPADPLLSLEVEIRVLDQAAADFSKKFWRFPMKRSAWSRMVGYWM</sequence>
<feature type="region of interest" description="Disordered" evidence="1">
    <location>
        <begin position="1"/>
        <end position="47"/>
    </location>
</feature>
<evidence type="ECO:0000313" key="2">
    <source>
        <dbReference type="EMBL" id="SCM71491.1"/>
    </source>
</evidence>